<evidence type="ECO:0000313" key="1">
    <source>
        <dbReference type="EMBL" id="MDT0551908.1"/>
    </source>
</evidence>
<comment type="caution">
    <text evidence="1">The sequence shown here is derived from an EMBL/GenBank/DDBJ whole genome shotgun (WGS) entry which is preliminary data.</text>
</comment>
<sequence length="182" mass="20465">MTKSFKYICIALTALIFVSCDQYPSLQKYYVDSQASTEFIALDIPASIVSLKEEDASEETRETLKSIKKINFLGYQITEDNTEEYKAEQQKVKEILKNPKYQDLIRVGSGGKSLVVKFLGEEDAIDEVIFYGADKELGFALVRVLGDGMEPSKMMELAQQVNIDDDSASIQQITSFMKNVSE</sequence>
<proteinExistence type="predicted"/>
<dbReference type="InterPro" id="IPR025348">
    <property type="entry name" value="DUF4252"/>
</dbReference>
<organism evidence="1 2">
    <name type="scientific">Urechidicola vernalis</name>
    <dbReference type="NCBI Taxonomy" id="3075600"/>
    <lineage>
        <taxon>Bacteria</taxon>
        <taxon>Pseudomonadati</taxon>
        <taxon>Bacteroidota</taxon>
        <taxon>Flavobacteriia</taxon>
        <taxon>Flavobacteriales</taxon>
        <taxon>Flavobacteriaceae</taxon>
        <taxon>Urechidicola</taxon>
    </lineage>
</organism>
<reference evidence="1 2" key="1">
    <citation type="submission" date="2023-09" db="EMBL/GenBank/DDBJ databases">
        <authorList>
            <person name="Rey-Velasco X."/>
        </authorList>
    </citation>
    <scope>NUCLEOTIDE SEQUENCE [LARGE SCALE GENOMIC DNA]</scope>
    <source>
        <strain evidence="1 2">P050</strain>
    </source>
</reference>
<name>A0ABU2Y4C8_9FLAO</name>
<dbReference type="PROSITE" id="PS51257">
    <property type="entry name" value="PROKAR_LIPOPROTEIN"/>
    <property type="match status" value="1"/>
</dbReference>
<dbReference type="Proteomes" id="UP001252186">
    <property type="component" value="Unassembled WGS sequence"/>
</dbReference>
<dbReference type="EMBL" id="JAVRHV010000001">
    <property type="protein sequence ID" value="MDT0551908.1"/>
    <property type="molecule type" value="Genomic_DNA"/>
</dbReference>
<protein>
    <submittedName>
        <fullName evidence="1">DUF4252 domain-containing protein</fullName>
    </submittedName>
</protein>
<evidence type="ECO:0000313" key="2">
    <source>
        <dbReference type="Proteomes" id="UP001252186"/>
    </source>
</evidence>
<dbReference type="Pfam" id="PF14060">
    <property type="entry name" value="DUF4252"/>
    <property type="match status" value="1"/>
</dbReference>
<keyword evidence="2" id="KW-1185">Reference proteome</keyword>
<accession>A0ABU2Y4C8</accession>
<dbReference type="RefSeq" id="WP_311591721.1">
    <property type="nucleotide sequence ID" value="NZ_JAVRHV010000001.1"/>
</dbReference>
<gene>
    <name evidence="1" type="ORF">RM519_01500</name>
</gene>